<dbReference type="Proteomes" id="UP000761534">
    <property type="component" value="Unassembled WGS sequence"/>
</dbReference>
<dbReference type="EMBL" id="SWFS01000117">
    <property type="protein sequence ID" value="KAA8916201.1"/>
    <property type="molecule type" value="Genomic_DNA"/>
</dbReference>
<keyword evidence="4" id="KW-0064">Aspartyl protease</keyword>
<accession>A0A642V8R1</accession>
<dbReference type="OrthoDB" id="771136at2759"/>
<dbReference type="InterPro" id="IPR021109">
    <property type="entry name" value="Peptidase_aspartic_dom_sf"/>
</dbReference>
<feature type="domain" description="Peptidase A1" evidence="8">
    <location>
        <begin position="55"/>
        <end position="388"/>
    </location>
</feature>
<dbReference type="GO" id="GO:0005576">
    <property type="term" value="C:extracellular region"/>
    <property type="evidence" value="ECO:0007669"/>
    <property type="project" value="TreeGrafter"/>
</dbReference>
<gene>
    <name evidence="9" type="ORF">TRICI_001636</name>
</gene>
<keyword evidence="6" id="KW-0865">Zymogen</keyword>
<dbReference type="PANTHER" id="PTHR47965:SF12">
    <property type="entry name" value="ASPARTIC PROTEINASE 3-RELATED"/>
    <property type="match status" value="1"/>
</dbReference>
<reference evidence="9" key="1">
    <citation type="journal article" date="2019" name="G3 (Bethesda)">
        <title>Genome Assemblies of Two Rare Opportunistic Yeast Pathogens: Diutina rugosa (syn. Candida rugosa) and Trichomonascus ciferrii (syn. Candida ciferrii).</title>
        <authorList>
            <person name="Mixao V."/>
            <person name="Saus E."/>
            <person name="Hansen A.P."/>
            <person name="Lass-Florl C."/>
            <person name="Gabaldon T."/>
        </authorList>
    </citation>
    <scope>NUCLEOTIDE SEQUENCE</scope>
    <source>
        <strain evidence="9">CBS 4856</strain>
    </source>
</reference>
<dbReference type="InterPro" id="IPR033121">
    <property type="entry name" value="PEPTIDASE_A1"/>
</dbReference>
<feature type="chain" id="PRO_5025059970" description="Peptidase A1 domain-containing protein" evidence="7">
    <location>
        <begin position="27"/>
        <end position="444"/>
    </location>
</feature>
<evidence type="ECO:0000256" key="2">
    <source>
        <dbReference type="ARBA" id="ARBA00022670"/>
    </source>
</evidence>
<proteinExistence type="inferred from homology"/>
<comment type="caution">
    <text evidence="9">The sequence shown here is derived from an EMBL/GenBank/DDBJ whole genome shotgun (WGS) entry which is preliminary data.</text>
</comment>
<dbReference type="Pfam" id="PF00026">
    <property type="entry name" value="Asp"/>
    <property type="match status" value="1"/>
</dbReference>
<dbReference type="GO" id="GO:0004190">
    <property type="term" value="F:aspartic-type endopeptidase activity"/>
    <property type="evidence" value="ECO:0007669"/>
    <property type="project" value="UniProtKB-KW"/>
</dbReference>
<dbReference type="GO" id="GO:0031505">
    <property type="term" value="P:fungal-type cell wall organization"/>
    <property type="evidence" value="ECO:0007669"/>
    <property type="project" value="TreeGrafter"/>
</dbReference>
<evidence type="ECO:0000259" key="8">
    <source>
        <dbReference type="PROSITE" id="PS51767"/>
    </source>
</evidence>
<dbReference type="GO" id="GO:0006508">
    <property type="term" value="P:proteolysis"/>
    <property type="evidence" value="ECO:0007669"/>
    <property type="project" value="UniProtKB-KW"/>
</dbReference>
<keyword evidence="3 7" id="KW-0732">Signal</keyword>
<dbReference type="GO" id="GO:0009277">
    <property type="term" value="C:fungal-type cell wall"/>
    <property type="evidence" value="ECO:0007669"/>
    <property type="project" value="TreeGrafter"/>
</dbReference>
<dbReference type="VEuPathDB" id="FungiDB:TRICI_001636"/>
<evidence type="ECO:0000256" key="6">
    <source>
        <dbReference type="ARBA" id="ARBA00023145"/>
    </source>
</evidence>
<keyword evidence="5" id="KW-0378">Hydrolase</keyword>
<dbReference type="Gene3D" id="2.40.70.10">
    <property type="entry name" value="Acid Proteases"/>
    <property type="match status" value="2"/>
</dbReference>
<organism evidence="9 10">
    <name type="scientific">Trichomonascus ciferrii</name>
    <dbReference type="NCBI Taxonomy" id="44093"/>
    <lineage>
        <taxon>Eukaryota</taxon>
        <taxon>Fungi</taxon>
        <taxon>Dikarya</taxon>
        <taxon>Ascomycota</taxon>
        <taxon>Saccharomycotina</taxon>
        <taxon>Dipodascomycetes</taxon>
        <taxon>Dipodascales</taxon>
        <taxon>Trichomonascaceae</taxon>
        <taxon>Trichomonascus</taxon>
        <taxon>Trichomonascus ciferrii complex</taxon>
    </lineage>
</organism>
<keyword evidence="10" id="KW-1185">Reference proteome</keyword>
<evidence type="ECO:0000256" key="7">
    <source>
        <dbReference type="SAM" id="SignalP"/>
    </source>
</evidence>
<evidence type="ECO:0000313" key="9">
    <source>
        <dbReference type="EMBL" id="KAA8916201.1"/>
    </source>
</evidence>
<evidence type="ECO:0000256" key="3">
    <source>
        <dbReference type="ARBA" id="ARBA00022729"/>
    </source>
</evidence>
<sequence>MFFVREMRMSYLTLASLLSLATLGTASPLPSQHDSTSSSQKCVYWEANAIPSYGILANLSVGTPGQEIKSIPLDSASSDTWFSDALYSNTSSSTAEYVNSDFLNAYIDGSSSGGVFVKDQLSIGDDVNFNLQIGVGRANESDRDGIIGLSFPEYEFNVILNDSTPYPNFLKSMKEQGLIDRSAFSMYPSDGAEHTDFDIEQAYRYGVAFGGVDESKIDGELTSLPILYNTWFTKSDKPFTYFLQLDEIFFGDYSLTGPSNDTDSLPDDSTLLMRNSTVALLDSGNQGILLPTDLLQQFNAFLDPIEYRDGQPVIPCDLQKQNGYLHFKFHGGYIASMKMSSVFYPVNDENTKCQSYVYEATTVMNLGLPFLANHYILFDQDAYEISFGKLRQSSNQQFKALEPFTKSINPTTVTLDPLPNPTFPFAAAATSAVPSSSTQKRCNK</sequence>
<evidence type="ECO:0000256" key="5">
    <source>
        <dbReference type="ARBA" id="ARBA00022801"/>
    </source>
</evidence>
<dbReference type="PANTHER" id="PTHR47965">
    <property type="entry name" value="ASPARTYL PROTEASE-RELATED"/>
    <property type="match status" value="1"/>
</dbReference>
<keyword evidence="2" id="KW-0645">Protease</keyword>
<evidence type="ECO:0000313" key="10">
    <source>
        <dbReference type="Proteomes" id="UP000761534"/>
    </source>
</evidence>
<protein>
    <recommendedName>
        <fullName evidence="8">Peptidase A1 domain-containing protein</fullName>
    </recommendedName>
</protein>
<dbReference type="SUPFAM" id="SSF50630">
    <property type="entry name" value="Acid proteases"/>
    <property type="match status" value="1"/>
</dbReference>
<comment type="similarity">
    <text evidence="1">Belongs to the peptidase A1 family.</text>
</comment>
<evidence type="ECO:0000256" key="1">
    <source>
        <dbReference type="ARBA" id="ARBA00007447"/>
    </source>
</evidence>
<dbReference type="InterPro" id="IPR001461">
    <property type="entry name" value="Aspartic_peptidase_A1"/>
</dbReference>
<evidence type="ECO:0000256" key="4">
    <source>
        <dbReference type="ARBA" id="ARBA00022750"/>
    </source>
</evidence>
<dbReference type="PROSITE" id="PS51767">
    <property type="entry name" value="PEPTIDASE_A1"/>
    <property type="match status" value="1"/>
</dbReference>
<dbReference type="AlphaFoldDB" id="A0A642V8R1"/>
<name>A0A642V8R1_9ASCO</name>
<feature type="signal peptide" evidence="7">
    <location>
        <begin position="1"/>
        <end position="26"/>
    </location>
</feature>